<dbReference type="PATRIC" id="fig|2746.7.peg.7"/>
<comment type="caution">
    <text evidence="2">The sequence shown here is derived from an EMBL/GenBank/DDBJ whole genome shotgun (WGS) entry which is preliminary data.</text>
</comment>
<reference evidence="2 3" key="1">
    <citation type="submission" date="2016-06" db="EMBL/GenBank/DDBJ databases">
        <title>Genome sequence of halotolerant plant growth promoting strain of Halomonas elongata HEK1 isolated from salterns of Rann of Kutch, Gujarat, India.</title>
        <authorList>
            <person name="Gaba S."/>
            <person name="Singh R.N."/>
            <person name="Abrol S."/>
            <person name="Kaushik R."/>
            <person name="Saxena A.K."/>
        </authorList>
    </citation>
    <scope>NUCLEOTIDE SEQUENCE [LARGE SCALE GENOMIC DNA]</scope>
    <source>
        <strain evidence="2 3">HEK1</strain>
    </source>
</reference>
<dbReference type="Gene3D" id="3.40.50.300">
    <property type="entry name" value="P-loop containing nucleotide triphosphate hydrolases"/>
    <property type="match status" value="1"/>
</dbReference>
<dbReference type="GO" id="GO:0003676">
    <property type="term" value="F:nucleic acid binding"/>
    <property type="evidence" value="ECO:0007669"/>
    <property type="project" value="InterPro"/>
</dbReference>
<dbReference type="EMBL" id="MAJD01000001">
    <property type="protein sequence ID" value="OBX35674.1"/>
    <property type="molecule type" value="Genomic_DNA"/>
</dbReference>
<evidence type="ECO:0000259" key="1">
    <source>
        <dbReference type="Pfam" id="PF00270"/>
    </source>
</evidence>
<proteinExistence type="predicted"/>
<name>A0A1B8P0B0_HALEL</name>
<sequence length="201" mass="21953">MNTGSGKTVVGLMILKSCINEGKFPVVYVCPDKYLVKQVLDAAKELGVEVTDDVKSPRFLSGKAILVVNVYKLVNGKSVFGVGDSGAKINISSMVIDDAHACIDTVEDQFTINIPPGLGAYNEIYDVVRNSLYAECESKAIEIEAGDPTSYMQVPYWAWQENISEISRVLIKYSGEECLMFSWPLVKENPKLSNCVVGAKG</sequence>
<protein>
    <recommendedName>
        <fullName evidence="1">DEAD/DEAH-box helicase domain-containing protein</fullName>
    </recommendedName>
</protein>
<dbReference type="AlphaFoldDB" id="A0A1B8P0B0"/>
<evidence type="ECO:0000313" key="2">
    <source>
        <dbReference type="EMBL" id="OBX35674.1"/>
    </source>
</evidence>
<dbReference type="InterPro" id="IPR011545">
    <property type="entry name" value="DEAD/DEAH_box_helicase_dom"/>
</dbReference>
<feature type="domain" description="DEAD/DEAH-box helicase" evidence="1">
    <location>
        <begin position="1"/>
        <end position="105"/>
    </location>
</feature>
<dbReference type="Proteomes" id="UP000092504">
    <property type="component" value="Unassembled WGS sequence"/>
</dbReference>
<dbReference type="GO" id="GO:0005524">
    <property type="term" value="F:ATP binding"/>
    <property type="evidence" value="ECO:0007669"/>
    <property type="project" value="InterPro"/>
</dbReference>
<accession>A0A1B8P0B0</accession>
<dbReference type="SUPFAM" id="SSF52540">
    <property type="entry name" value="P-loop containing nucleoside triphosphate hydrolases"/>
    <property type="match status" value="1"/>
</dbReference>
<organism evidence="2 3">
    <name type="scientific">Halomonas elongata</name>
    <dbReference type="NCBI Taxonomy" id="2746"/>
    <lineage>
        <taxon>Bacteria</taxon>
        <taxon>Pseudomonadati</taxon>
        <taxon>Pseudomonadota</taxon>
        <taxon>Gammaproteobacteria</taxon>
        <taxon>Oceanospirillales</taxon>
        <taxon>Halomonadaceae</taxon>
        <taxon>Halomonas</taxon>
    </lineage>
</organism>
<dbReference type="Pfam" id="PF00270">
    <property type="entry name" value="DEAD"/>
    <property type="match status" value="1"/>
</dbReference>
<evidence type="ECO:0000313" key="3">
    <source>
        <dbReference type="Proteomes" id="UP000092504"/>
    </source>
</evidence>
<dbReference type="InterPro" id="IPR027417">
    <property type="entry name" value="P-loop_NTPase"/>
</dbReference>
<gene>
    <name evidence="2" type="ORF">A8U91_00006</name>
</gene>